<dbReference type="EMBL" id="JACHIF010000001">
    <property type="protein sequence ID" value="MBB5036125.1"/>
    <property type="molecule type" value="Genomic_DNA"/>
</dbReference>
<gene>
    <name evidence="1" type="ORF">HNQ64_000359</name>
</gene>
<reference evidence="1 2" key="1">
    <citation type="submission" date="2020-08" db="EMBL/GenBank/DDBJ databases">
        <title>Genomic Encyclopedia of Type Strains, Phase IV (KMG-IV): sequencing the most valuable type-strain genomes for metagenomic binning, comparative biology and taxonomic classification.</title>
        <authorList>
            <person name="Goeker M."/>
        </authorList>
    </citation>
    <scope>NUCLEOTIDE SEQUENCE [LARGE SCALE GENOMIC DNA]</scope>
    <source>
        <strain evidence="1 2">DSM 12251</strain>
    </source>
</reference>
<sequence length="119" mass="12302">MIVALIHPDGRLTPLAGEFKTDPTSIAALGHAVHAAGHELALRTGTSDVRSITLHGAQSCLTLLPVPQGVLLLEHDPHVPHAALQLMAQSYLSQPAARPPVQPTAASLSLADALHATAP</sequence>
<dbReference type="SUPFAM" id="SSF103196">
    <property type="entry name" value="Roadblock/LC7 domain"/>
    <property type="match status" value="1"/>
</dbReference>
<dbReference type="RefSeq" id="WP_184204601.1">
    <property type="nucleotide sequence ID" value="NZ_JACHIF010000001.1"/>
</dbReference>
<name>A0A7W8DNI2_9BACT</name>
<evidence type="ECO:0000313" key="2">
    <source>
        <dbReference type="Proteomes" id="UP000534294"/>
    </source>
</evidence>
<dbReference type="AlphaFoldDB" id="A0A7W8DNI2"/>
<evidence type="ECO:0000313" key="1">
    <source>
        <dbReference type="EMBL" id="MBB5036125.1"/>
    </source>
</evidence>
<comment type="caution">
    <text evidence="1">The sequence shown here is derived from an EMBL/GenBank/DDBJ whole genome shotgun (WGS) entry which is preliminary data.</text>
</comment>
<keyword evidence="2" id="KW-1185">Reference proteome</keyword>
<dbReference type="Proteomes" id="UP000534294">
    <property type="component" value="Unassembled WGS sequence"/>
</dbReference>
<accession>A0A7W8DNI2</accession>
<organism evidence="1 2">
    <name type="scientific">Prosthecobacter dejongeii</name>
    <dbReference type="NCBI Taxonomy" id="48465"/>
    <lineage>
        <taxon>Bacteria</taxon>
        <taxon>Pseudomonadati</taxon>
        <taxon>Verrucomicrobiota</taxon>
        <taxon>Verrucomicrobiia</taxon>
        <taxon>Verrucomicrobiales</taxon>
        <taxon>Verrucomicrobiaceae</taxon>
        <taxon>Prosthecobacter</taxon>
    </lineage>
</organism>
<protein>
    <recommendedName>
        <fullName evidence="3">Roadblock/LAMTOR2 domain-containing protein</fullName>
    </recommendedName>
</protein>
<proteinExistence type="predicted"/>
<evidence type="ECO:0008006" key="3">
    <source>
        <dbReference type="Google" id="ProtNLM"/>
    </source>
</evidence>